<dbReference type="Pfam" id="PF14492">
    <property type="entry name" value="EFG_III"/>
    <property type="match status" value="1"/>
</dbReference>
<dbReference type="InterPro" id="IPR000640">
    <property type="entry name" value="EFG_V-like"/>
</dbReference>
<dbReference type="InterPro" id="IPR020568">
    <property type="entry name" value="Ribosomal_Su5_D2-typ_SF"/>
</dbReference>
<dbReference type="EMBL" id="JBHSQJ010000169">
    <property type="protein sequence ID" value="MFC5911473.1"/>
    <property type="molecule type" value="Genomic_DNA"/>
</dbReference>
<evidence type="ECO:0000256" key="1">
    <source>
        <dbReference type="ARBA" id="ARBA00005870"/>
    </source>
</evidence>
<dbReference type="Pfam" id="PF00009">
    <property type="entry name" value="GTP_EFTU"/>
    <property type="match status" value="1"/>
</dbReference>
<comment type="function">
    <text evidence="6">Catalyzes the GTP-dependent ribosomal translocation step during translation elongation. During this step, the ribosome changes from the pre-translocational (PRE) to the post-translocational (POST) state as the newly formed A-site-bound peptidyl-tRNA and P-site-bound deacylated tRNA move to the P and E sites, respectively. Catalyzes the coordinated movement of the two tRNA molecules, the mRNA and conformational changes in the ribosome.</text>
</comment>
<dbReference type="InterPro" id="IPR014721">
    <property type="entry name" value="Ribsml_uS5_D2-typ_fold_subgr"/>
</dbReference>
<dbReference type="Gene3D" id="3.30.70.870">
    <property type="entry name" value="Elongation Factor G (Translational Gtpase), domain 3"/>
    <property type="match status" value="1"/>
</dbReference>
<accession>A0ABW1GB91</accession>
<dbReference type="SUPFAM" id="SSF54980">
    <property type="entry name" value="EF-G C-terminal domain-like"/>
    <property type="match status" value="2"/>
</dbReference>
<evidence type="ECO:0000313" key="10">
    <source>
        <dbReference type="EMBL" id="MFC5911473.1"/>
    </source>
</evidence>
<keyword evidence="3 10" id="KW-0251">Elongation factor</keyword>
<dbReference type="InterPro" id="IPR009000">
    <property type="entry name" value="Transl_B-barrel_sf"/>
</dbReference>
<dbReference type="InterPro" id="IPR031157">
    <property type="entry name" value="G_TR_CS"/>
</dbReference>
<dbReference type="NCBIfam" id="NF009381">
    <property type="entry name" value="PRK12740.1-5"/>
    <property type="match status" value="1"/>
</dbReference>
<evidence type="ECO:0000256" key="2">
    <source>
        <dbReference type="ARBA" id="ARBA00022741"/>
    </source>
</evidence>
<dbReference type="InterPro" id="IPR027417">
    <property type="entry name" value="P-loop_NTPase"/>
</dbReference>
<dbReference type="Pfam" id="PF03764">
    <property type="entry name" value="EFG_IV"/>
    <property type="match status" value="1"/>
</dbReference>
<dbReference type="InterPro" id="IPR005225">
    <property type="entry name" value="Small_GTP-bd"/>
</dbReference>
<dbReference type="PRINTS" id="PR00315">
    <property type="entry name" value="ELONGATNFCT"/>
</dbReference>
<evidence type="ECO:0000256" key="4">
    <source>
        <dbReference type="ARBA" id="ARBA00022917"/>
    </source>
</evidence>
<evidence type="ECO:0000256" key="8">
    <source>
        <dbReference type="SAM" id="MobiDB-lite"/>
    </source>
</evidence>
<evidence type="ECO:0000256" key="7">
    <source>
        <dbReference type="NCBIfam" id="TIGR00484"/>
    </source>
</evidence>
<evidence type="ECO:0000259" key="9">
    <source>
        <dbReference type="PROSITE" id="PS51722"/>
    </source>
</evidence>
<evidence type="ECO:0000313" key="11">
    <source>
        <dbReference type="Proteomes" id="UP001596174"/>
    </source>
</evidence>
<dbReference type="Pfam" id="PF00679">
    <property type="entry name" value="EFG_C"/>
    <property type="match status" value="1"/>
</dbReference>
<dbReference type="Gene3D" id="3.30.70.240">
    <property type="match status" value="1"/>
</dbReference>
<dbReference type="InterPro" id="IPR005517">
    <property type="entry name" value="Transl_elong_EFG/EF2_IV"/>
</dbReference>
<dbReference type="Gene3D" id="3.30.230.10">
    <property type="match status" value="1"/>
</dbReference>
<dbReference type="CDD" id="cd03713">
    <property type="entry name" value="EFG_mtEFG_C"/>
    <property type="match status" value="1"/>
</dbReference>
<dbReference type="GO" id="GO:0003746">
    <property type="term" value="F:translation elongation factor activity"/>
    <property type="evidence" value="ECO:0007669"/>
    <property type="project" value="UniProtKB-KW"/>
</dbReference>
<evidence type="ECO:0000256" key="3">
    <source>
        <dbReference type="ARBA" id="ARBA00022768"/>
    </source>
</evidence>
<comment type="caution">
    <text evidence="10">The sequence shown here is derived from an EMBL/GenBank/DDBJ whole genome shotgun (WGS) entry which is preliminary data.</text>
</comment>
<feature type="domain" description="Tr-type G" evidence="9">
    <location>
        <begin position="19"/>
        <end position="293"/>
    </location>
</feature>
<sequence length="702" mass="73644">MRTHLIRPLPPQSAAPAPGHVRNLGLLAHVDAGKTTVTERILYLTGATYKRGEVHDGTTVTDFDPQERERGITIYAAAVSCDWKGHRINLIDTPGHVDFADEVERSLRVLDGAVAVFDAVAGVEPQSESVWRQAERHGVPRIAFVNKMDRAGADLDRTVASLRDELHTVPLVVQLPIGREDGFTGVVDLLRLRALTWPQRDGGAVQDGPVPGELAGQALERRRLLEEAVAELHPLALEEFCAEGAVSAATLATALRELTLEGAATVVLCGSAYRNRGVEPLLDAVLAYLPAPADVPPVRGTGPDGSVQERAPTAEGPLAALAFKVTATGTGRLTSVRLYSGTLRKGDALLDAGTGNVERVGRILHVQAGRHTDADLAVAGDIVALVGLKGVRAGATLCTPGAALVLEPPSTAEPVVSVAVEALRGTDTDRLTSALARLAEEDPSLAVRTDPETGQTLLSGMGELHLEVAVERLRQAYGPLALKVGRPQVAYRETVVRGVTGFVNRHVQQNGGAGQFAHIVLDVAPLGEVGAEVAATGLVFDSTVVGGRVPQEFVRAVEAGCRDALTEGPLGGHPVTGLRVTLTDGATHAKDSSEPAFRAAGRNGLRAALRACLLQLLEPVVELTATVPEESLGGVLGDLAARRSRVTGSTTHGGTAVVTAVVPLAEVFGYATRLRSRTQGRGSFTARPCGYAPAPEGKGRRR</sequence>
<gene>
    <name evidence="10" type="primary">fusA</name>
    <name evidence="10" type="ORF">ACFP3V_30240</name>
</gene>
<keyword evidence="11" id="KW-1185">Reference proteome</keyword>
<protein>
    <recommendedName>
        <fullName evidence="7">Elongation factor G</fullName>
    </recommendedName>
</protein>
<dbReference type="RefSeq" id="WP_380590495.1">
    <property type="nucleotide sequence ID" value="NZ_JBHSQJ010000169.1"/>
</dbReference>
<dbReference type="SUPFAM" id="SSF52540">
    <property type="entry name" value="P-loop containing nucleoside triphosphate hydrolases"/>
    <property type="match status" value="1"/>
</dbReference>
<keyword evidence="4" id="KW-0648">Protein biosynthesis</keyword>
<dbReference type="Gene3D" id="2.40.30.10">
    <property type="entry name" value="Translation factors"/>
    <property type="match status" value="1"/>
</dbReference>
<dbReference type="InterPro" id="IPR009022">
    <property type="entry name" value="EFG_III"/>
</dbReference>
<dbReference type="SUPFAM" id="SSF50447">
    <property type="entry name" value="Translation proteins"/>
    <property type="match status" value="1"/>
</dbReference>
<keyword evidence="2" id="KW-0547">Nucleotide-binding</keyword>
<dbReference type="CDD" id="cd01886">
    <property type="entry name" value="EF-G"/>
    <property type="match status" value="1"/>
</dbReference>
<evidence type="ECO:0000256" key="6">
    <source>
        <dbReference type="ARBA" id="ARBA00024731"/>
    </source>
</evidence>
<organism evidence="10 11">
    <name type="scientific">Streptacidiphilus monticola</name>
    <dbReference type="NCBI Taxonomy" id="2161674"/>
    <lineage>
        <taxon>Bacteria</taxon>
        <taxon>Bacillati</taxon>
        <taxon>Actinomycetota</taxon>
        <taxon>Actinomycetes</taxon>
        <taxon>Kitasatosporales</taxon>
        <taxon>Streptomycetaceae</taxon>
        <taxon>Streptacidiphilus</taxon>
    </lineage>
</organism>
<dbReference type="Proteomes" id="UP001596174">
    <property type="component" value="Unassembled WGS sequence"/>
</dbReference>
<dbReference type="InterPro" id="IPR041095">
    <property type="entry name" value="EFG_II"/>
</dbReference>
<dbReference type="InterPro" id="IPR035647">
    <property type="entry name" value="EFG_III/V"/>
</dbReference>
<dbReference type="PANTHER" id="PTHR43261">
    <property type="entry name" value="TRANSLATION ELONGATION FACTOR G-RELATED"/>
    <property type="match status" value="1"/>
</dbReference>
<proteinExistence type="inferred from homology"/>
<dbReference type="PANTHER" id="PTHR43261:SF1">
    <property type="entry name" value="RIBOSOME-RELEASING FACTOR 2, MITOCHONDRIAL"/>
    <property type="match status" value="1"/>
</dbReference>
<reference evidence="11" key="1">
    <citation type="journal article" date="2019" name="Int. J. Syst. Evol. Microbiol.">
        <title>The Global Catalogue of Microorganisms (GCM) 10K type strain sequencing project: providing services to taxonomists for standard genome sequencing and annotation.</title>
        <authorList>
            <consortium name="The Broad Institute Genomics Platform"/>
            <consortium name="The Broad Institute Genome Sequencing Center for Infectious Disease"/>
            <person name="Wu L."/>
            <person name="Ma J."/>
        </authorList>
    </citation>
    <scope>NUCLEOTIDE SEQUENCE [LARGE SCALE GENOMIC DNA]</scope>
    <source>
        <strain evidence="11">JCM 4816</strain>
    </source>
</reference>
<keyword evidence="5" id="KW-0342">GTP-binding</keyword>
<dbReference type="InterPro" id="IPR035649">
    <property type="entry name" value="EFG_V"/>
</dbReference>
<dbReference type="SMART" id="SM00889">
    <property type="entry name" value="EFG_IV"/>
    <property type="match status" value="1"/>
</dbReference>
<dbReference type="SMART" id="SM00838">
    <property type="entry name" value="EFG_C"/>
    <property type="match status" value="1"/>
</dbReference>
<dbReference type="NCBIfam" id="TIGR00484">
    <property type="entry name" value="EF-G"/>
    <property type="match status" value="1"/>
</dbReference>
<comment type="similarity">
    <text evidence="1">Belongs to the TRAFAC class translation factor GTPase superfamily. Classic translation factor GTPase family. EF-G/EF-2 subfamily.</text>
</comment>
<name>A0ABW1GB91_9ACTN</name>
<dbReference type="NCBIfam" id="TIGR00231">
    <property type="entry name" value="small_GTP"/>
    <property type="match status" value="1"/>
</dbReference>
<dbReference type="CDD" id="cd16262">
    <property type="entry name" value="EFG_III"/>
    <property type="match status" value="1"/>
</dbReference>
<feature type="region of interest" description="Disordered" evidence="8">
    <location>
        <begin position="679"/>
        <end position="702"/>
    </location>
</feature>
<evidence type="ECO:0000256" key="5">
    <source>
        <dbReference type="ARBA" id="ARBA00023134"/>
    </source>
</evidence>
<dbReference type="InterPro" id="IPR000795">
    <property type="entry name" value="T_Tr_GTP-bd_dom"/>
</dbReference>
<dbReference type="PROSITE" id="PS00301">
    <property type="entry name" value="G_TR_1"/>
    <property type="match status" value="1"/>
</dbReference>
<dbReference type="InterPro" id="IPR004540">
    <property type="entry name" value="Transl_elong_EFG/EF2"/>
</dbReference>
<dbReference type="InterPro" id="IPR004161">
    <property type="entry name" value="EFTu-like_2"/>
</dbReference>
<dbReference type="Pfam" id="PF03144">
    <property type="entry name" value="GTP_EFTU_D2"/>
    <property type="match status" value="1"/>
</dbReference>
<dbReference type="Gene3D" id="3.40.50.300">
    <property type="entry name" value="P-loop containing nucleotide triphosphate hydrolases"/>
    <property type="match status" value="1"/>
</dbReference>
<dbReference type="SUPFAM" id="SSF54211">
    <property type="entry name" value="Ribosomal protein S5 domain 2-like"/>
    <property type="match status" value="1"/>
</dbReference>
<dbReference type="PROSITE" id="PS51722">
    <property type="entry name" value="G_TR_2"/>
    <property type="match status" value="1"/>
</dbReference>